<dbReference type="AlphaFoldDB" id="A0A5B6T9P4"/>
<gene>
    <name evidence="3" type="ORF">FOA19_19575</name>
</gene>
<evidence type="ECO:0000313" key="4">
    <source>
        <dbReference type="Proteomes" id="UP000324133"/>
    </source>
</evidence>
<comment type="caution">
    <text evidence="3">The sequence shown here is derived from an EMBL/GenBank/DDBJ whole genome shotgun (WGS) entry which is preliminary data.</text>
</comment>
<dbReference type="PANTHER" id="PTHR46401:SF2">
    <property type="entry name" value="GLYCOSYLTRANSFERASE WBBK-RELATED"/>
    <property type="match status" value="1"/>
</dbReference>
<accession>A0A5B6T9P4</accession>
<evidence type="ECO:0000256" key="1">
    <source>
        <dbReference type="ARBA" id="ARBA00022679"/>
    </source>
</evidence>
<dbReference type="OrthoDB" id="1220440at2"/>
<dbReference type="Pfam" id="PF13439">
    <property type="entry name" value="Glyco_transf_4"/>
    <property type="match status" value="1"/>
</dbReference>
<organism evidence="3 4">
    <name type="scientific">Rufibacter hautae</name>
    <dbReference type="NCBI Taxonomy" id="2595005"/>
    <lineage>
        <taxon>Bacteria</taxon>
        <taxon>Pseudomonadati</taxon>
        <taxon>Bacteroidota</taxon>
        <taxon>Cytophagia</taxon>
        <taxon>Cytophagales</taxon>
        <taxon>Hymenobacteraceae</taxon>
        <taxon>Rufibacter</taxon>
    </lineage>
</organism>
<dbReference type="Proteomes" id="UP000324133">
    <property type="component" value="Unassembled WGS sequence"/>
</dbReference>
<evidence type="ECO:0000259" key="2">
    <source>
        <dbReference type="Pfam" id="PF13439"/>
    </source>
</evidence>
<name>A0A5B6T9P4_9BACT</name>
<evidence type="ECO:0000313" key="3">
    <source>
        <dbReference type="EMBL" id="KAA3436587.1"/>
    </source>
</evidence>
<keyword evidence="1 3" id="KW-0808">Transferase</keyword>
<protein>
    <submittedName>
        <fullName evidence="3">Glycosyltransferase family 4 protein</fullName>
    </submittedName>
</protein>
<feature type="domain" description="Glycosyltransferase subfamily 4-like N-terminal" evidence="2">
    <location>
        <begin position="26"/>
        <end position="202"/>
    </location>
</feature>
<dbReference type="PANTHER" id="PTHR46401">
    <property type="entry name" value="GLYCOSYLTRANSFERASE WBBK-RELATED"/>
    <property type="match status" value="1"/>
</dbReference>
<dbReference type="EMBL" id="VKKY01000003">
    <property type="protein sequence ID" value="KAA3436587.1"/>
    <property type="molecule type" value="Genomic_DNA"/>
</dbReference>
<dbReference type="GO" id="GO:0009103">
    <property type="term" value="P:lipopolysaccharide biosynthetic process"/>
    <property type="evidence" value="ECO:0007669"/>
    <property type="project" value="TreeGrafter"/>
</dbReference>
<dbReference type="Gene3D" id="3.40.50.2000">
    <property type="entry name" value="Glycogen Phosphorylase B"/>
    <property type="match status" value="2"/>
</dbReference>
<sequence length="410" mass="46674">MNVLYITYDGITDHIGQSQVAPYLIGLGKKGHQITLLSAEKIDRADIIDKYKMKFAEAGVEWHFVTYHKSPPVLSSMYDILHMRKRAKELIQKNKIELLHCRSYMASLIGLHFKRTQGIKFIFDMRDFWPDAGREIKRFDVENNFLHKSVYKYFKKKEKEFLEESSHIISLTEAGKLVLQGWKKEGMKIKSPISVIPCCADFDVYDRSNLDPQALENMRQSLGIIGNEFILNYLGSLGPAYLTDEMMDVFRTLLQKKPDAKFLIVANNDHHLAVEAATRKGIAPEKIIVKRGTKNEVPYLIALSNLSLFFIIPSFAKQACSPTKLAELLAMNVPVIGNTKIGDVDDILRLDLNNSAVVKSFTNEEYDSVLSKVLPKINEGNNHIRESSLRFSLECGIDSYNKVYQSLNSN</sequence>
<dbReference type="RefSeq" id="WP_149092528.1">
    <property type="nucleotide sequence ID" value="NZ_VKKY01000003.1"/>
</dbReference>
<dbReference type="SUPFAM" id="SSF53756">
    <property type="entry name" value="UDP-Glycosyltransferase/glycogen phosphorylase"/>
    <property type="match status" value="1"/>
</dbReference>
<dbReference type="GO" id="GO:0016757">
    <property type="term" value="F:glycosyltransferase activity"/>
    <property type="evidence" value="ECO:0007669"/>
    <property type="project" value="TreeGrafter"/>
</dbReference>
<proteinExistence type="predicted"/>
<keyword evidence="4" id="KW-1185">Reference proteome</keyword>
<dbReference type="InterPro" id="IPR028098">
    <property type="entry name" value="Glyco_trans_4-like_N"/>
</dbReference>
<reference evidence="3 4" key="1">
    <citation type="submission" date="2019-07" db="EMBL/GenBank/DDBJ databases">
        <title>Rufibacter sp. nov., isolated from lake sediment.</title>
        <authorList>
            <person name="Qu J.-H."/>
        </authorList>
    </citation>
    <scope>NUCLEOTIDE SEQUENCE [LARGE SCALE GENOMIC DNA]</scope>
    <source>
        <strain evidence="3 4">NBS58-1</strain>
    </source>
</reference>